<dbReference type="GO" id="GO:0004252">
    <property type="term" value="F:serine-type endopeptidase activity"/>
    <property type="evidence" value="ECO:0007669"/>
    <property type="project" value="InterPro"/>
</dbReference>
<sequence length="238" mass="26146">MSWTIESNSAEGQEIKQLKDAISSAENKNILMFCSADDKGAISSDHCYPNAWKKSLLIGAANETGSMCDWVPAHQASEMFIFPGLNIPFSPWIDAPDNFESGSSVATAIAAGLAGSKNTDNNDDDDDDDDDDVESVVSDDESDKQQGTPSPNNEPLGQRSSQQSQSESNSSYMDKSEPLKSKAGMERALSKLSDKGRGKPYYPRPEKVLDDNFQYWSWKLHRAEAKEALAKFMTTVKK</sequence>
<dbReference type="SUPFAM" id="SSF52743">
    <property type="entry name" value="Subtilisin-like"/>
    <property type="match status" value="1"/>
</dbReference>
<dbReference type="GO" id="GO:0006508">
    <property type="term" value="P:proteolysis"/>
    <property type="evidence" value="ECO:0007669"/>
    <property type="project" value="InterPro"/>
</dbReference>
<gene>
    <name evidence="3" type="ORF">THARTR1_08057</name>
</gene>
<accession>A0A2K0U0K8</accession>
<dbReference type="InterPro" id="IPR036852">
    <property type="entry name" value="Peptidase_S8/S53_dom_sf"/>
</dbReference>
<protein>
    <recommendedName>
        <fullName evidence="2">Peptidase S8/S53 domain-containing protein</fullName>
    </recommendedName>
</protein>
<dbReference type="Pfam" id="PF00082">
    <property type="entry name" value="Peptidase_S8"/>
    <property type="match status" value="1"/>
</dbReference>
<dbReference type="EMBL" id="MTYI01000126">
    <property type="protein sequence ID" value="PNP51300.1"/>
    <property type="molecule type" value="Genomic_DNA"/>
</dbReference>
<evidence type="ECO:0000259" key="2">
    <source>
        <dbReference type="Pfam" id="PF00082"/>
    </source>
</evidence>
<feature type="domain" description="Peptidase S8/S53" evidence="2">
    <location>
        <begin position="1"/>
        <end position="115"/>
    </location>
</feature>
<dbReference type="Gene3D" id="3.40.50.200">
    <property type="entry name" value="Peptidase S8/S53 domain"/>
    <property type="match status" value="1"/>
</dbReference>
<name>A0A2K0U0K8_TRIHA</name>
<feature type="compositionally biased region" description="Acidic residues" evidence="1">
    <location>
        <begin position="121"/>
        <end position="142"/>
    </location>
</feature>
<feature type="compositionally biased region" description="Low complexity" evidence="1">
    <location>
        <begin position="158"/>
        <end position="171"/>
    </location>
</feature>
<reference evidence="3 4" key="1">
    <citation type="submission" date="2017-02" db="EMBL/GenBank/DDBJ databases">
        <title>Genomes of Trichoderma spp. with biocontrol activity.</title>
        <authorList>
            <person name="Gardiner D."/>
            <person name="Kazan K."/>
            <person name="Vos C."/>
            <person name="Harvey P."/>
        </authorList>
    </citation>
    <scope>NUCLEOTIDE SEQUENCE [LARGE SCALE GENOMIC DNA]</scope>
    <source>
        <strain evidence="3 4">Tr1</strain>
    </source>
</reference>
<evidence type="ECO:0000313" key="4">
    <source>
        <dbReference type="Proteomes" id="UP000236290"/>
    </source>
</evidence>
<dbReference type="OrthoDB" id="4936624at2759"/>
<feature type="compositionally biased region" description="Polar residues" evidence="1">
    <location>
        <begin position="145"/>
        <end position="155"/>
    </location>
</feature>
<dbReference type="AlphaFoldDB" id="A0A2K0U0K8"/>
<feature type="compositionally biased region" description="Basic and acidic residues" evidence="1">
    <location>
        <begin position="174"/>
        <end position="197"/>
    </location>
</feature>
<comment type="caution">
    <text evidence="3">The sequence shown here is derived from an EMBL/GenBank/DDBJ whole genome shotgun (WGS) entry which is preliminary data.</text>
</comment>
<evidence type="ECO:0000256" key="1">
    <source>
        <dbReference type="SAM" id="MobiDB-lite"/>
    </source>
</evidence>
<evidence type="ECO:0000313" key="3">
    <source>
        <dbReference type="EMBL" id="PNP51300.1"/>
    </source>
</evidence>
<dbReference type="InterPro" id="IPR000209">
    <property type="entry name" value="Peptidase_S8/S53_dom"/>
</dbReference>
<proteinExistence type="predicted"/>
<organism evidence="3 4">
    <name type="scientific">Trichoderma harzianum</name>
    <name type="common">Hypocrea lixii</name>
    <dbReference type="NCBI Taxonomy" id="5544"/>
    <lineage>
        <taxon>Eukaryota</taxon>
        <taxon>Fungi</taxon>
        <taxon>Dikarya</taxon>
        <taxon>Ascomycota</taxon>
        <taxon>Pezizomycotina</taxon>
        <taxon>Sordariomycetes</taxon>
        <taxon>Hypocreomycetidae</taxon>
        <taxon>Hypocreales</taxon>
        <taxon>Hypocreaceae</taxon>
        <taxon>Trichoderma</taxon>
    </lineage>
</organism>
<feature type="region of interest" description="Disordered" evidence="1">
    <location>
        <begin position="115"/>
        <end position="206"/>
    </location>
</feature>
<dbReference type="Proteomes" id="UP000236290">
    <property type="component" value="Unassembled WGS sequence"/>
</dbReference>